<evidence type="ECO:0000313" key="5">
    <source>
        <dbReference type="EMBL" id="EJO89538.1"/>
    </source>
</evidence>
<accession>J4TIY1</accession>
<dbReference type="eggNOG" id="ENOG503303V">
    <property type="taxonomic scope" value="Bacteria"/>
</dbReference>
<dbReference type="AlphaFoldDB" id="J4TIY1"/>
<keyword evidence="4" id="KW-0812">Transmembrane</keyword>
<comment type="caution">
    <text evidence="5">The sequence shown here is derived from an EMBL/GenBank/DDBJ whole genome shotgun (WGS) entry which is preliminary data.</text>
</comment>
<feature type="transmembrane region" description="Helical" evidence="4">
    <location>
        <begin position="51"/>
        <end position="72"/>
    </location>
</feature>
<evidence type="ECO:0000256" key="4">
    <source>
        <dbReference type="SAM" id="Phobius"/>
    </source>
</evidence>
<evidence type="ECO:0000256" key="2">
    <source>
        <dbReference type="ARBA" id="ARBA00023136"/>
    </source>
</evidence>
<dbReference type="EMBL" id="AFVW02000002">
    <property type="protein sequence ID" value="EJO89538.1"/>
    <property type="molecule type" value="Genomic_DNA"/>
</dbReference>
<dbReference type="RefSeq" id="WP_007770055.1">
    <property type="nucleotide sequence ID" value="NZ_CP020821.1"/>
</dbReference>
<reference evidence="5 6" key="1">
    <citation type="journal article" date="2011" name="J. Bacteriol.">
        <title>Genome sequence of the Mycobacterium colombiense type strain, CECT 3035.</title>
        <authorList>
            <person name="Gonzalez-Perez M."/>
            <person name="Murcia M.I."/>
            <person name="Landsman D."/>
            <person name="Jordan I.K."/>
            <person name="Marino-Ramirez L."/>
        </authorList>
    </citation>
    <scope>NUCLEOTIDE SEQUENCE [LARGE SCALE GENOMIC DNA]</scope>
    <source>
        <strain evidence="5 6">CECT 3035</strain>
    </source>
</reference>
<feature type="compositionally biased region" description="Low complexity" evidence="3">
    <location>
        <begin position="1"/>
        <end position="13"/>
    </location>
</feature>
<dbReference type="PANTHER" id="PTHR37042">
    <property type="entry name" value="OUTER MEMBRANE PROTEIN RV1973"/>
    <property type="match status" value="1"/>
</dbReference>
<evidence type="ECO:0008006" key="7">
    <source>
        <dbReference type="Google" id="ProtNLM"/>
    </source>
</evidence>
<sequence length="205" mass="21624">MDDADTAAAVDAELTTEDADAEPTAEDDDADSDVDRRDEASARIGTSGFRLAVAVGLGAILALGGLAGWLGYDTYQGRQAELQRNRFLAVGKQGALNLTTINYTQANADVQRILDSATGQFYDDFSKRAPAFIDVVKQAQAKTQGSITEAGVESISGDSARVLVAVAVDTSNAGAADQSPRHWRMRIDVQKVGDTVKVSNVGFVP</sequence>
<dbReference type="GO" id="GO:0016020">
    <property type="term" value="C:membrane"/>
    <property type="evidence" value="ECO:0007669"/>
    <property type="project" value="UniProtKB-SubCell"/>
</dbReference>
<protein>
    <recommendedName>
        <fullName evidence="7">Mce associated membrane protein</fullName>
    </recommendedName>
</protein>
<comment type="subcellular location">
    <subcellularLocation>
        <location evidence="1">Membrane</location>
    </subcellularLocation>
</comment>
<feature type="compositionally biased region" description="Acidic residues" evidence="3">
    <location>
        <begin position="14"/>
        <end position="32"/>
    </location>
</feature>
<gene>
    <name evidence="5" type="ORF">MCOL_V205095</name>
</gene>
<evidence type="ECO:0000256" key="1">
    <source>
        <dbReference type="ARBA" id="ARBA00004370"/>
    </source>
</evidence>
<dbReference type="PANTHER" id="PTHR37042:SF4">
    <property type="entry name" value="OUTER MEMBRANE PROTEIN RV1973"/>
    <property type="match status" value="1"/>
</dbReference>
<name>J4TIY1_9MYCO</name>
<dbReference type="STRING" id="1041522.GCA_002105755_02061"/>
<evidence type="ECO:0000313" key="6">
    <source>
        <dbReference type="Proteomes" id="UP000006455"/>
    </source>
</evidence>
<feature type="region of interest" description="Disordered" evidence="3">
    <location>
        <begin position="1"/>
        <end position="39"/>
    </location>
</feature>
<keyword evidence="2 4" id="KW-0472">Membrane</keyword>
<evidence type="ECO:0000256" key="3">
    <source>
        <dbReference type="SAM" id="MobiDB-lite"/>
    </source>
</evidence>
<dbReference type="Proteomes" id="UP000006455">
    <property type="component" value="Unassembled WGS sequence"/>
</dbReference>
<organism evidence="5 6">
    <name type="scientific">Mycobacterium colombiense CECT 3035</name>
    <dbReference type="NCBI Taxonomy" id="1041522"/>
    <lineage>
        <taxon>Bacteria</taxon>
        <taxon>Bacillati</taxon>
        <taxon>Actinomycetota</taxon>
        <taxon>Actinomycetes</taxon>
        <taxon>Mycobacteriales</taxon>
        <taxon>Mycobacteriaceae</taxon>
        <taxon>Mycobacterium</taxon>
        <taxon>Mycobacterium avium complex (MAC)</taxon>
    </lineage>
</organism>
<keyword evidence="4" id="KW-1133">Transmembrane helix</keyword>
<proteinExistence type="predicted"/>